<evidence type="ECO:0000256" key="4">
    <source>
        <dbReference type="PROSITE-ProRule" id="PRU00510"/>
    </source>
</evidence>
<evidence type="ECO:0000256" key="1">
    <source>
        <dbReference type="ARBA" id="ARBA00022723"/>
    </source>
</evidence>
<protein>
    <submittedName>
        <fullName evidence="6">Molecular chaperone DnaK</fullName>
    </submittedName>
</protein>
<dbReference type="PROSITE" id="PS51128">
    <property type="entry name" value="ZF_DKSA_2"/>
    <property type="match status" value="1"/>
</dbReference>
<evidence type="ECO:0000313" key="6">
    <source>
        <dbReference type="EMBL" id="TBT82709.1"/>
    </source>
</evidence>
<dbReference type="AlphaFoldDB" id="A0A4Q9KCS2"/>
<evidence type="ECO:0000256" key="2">
    <source>
        <dbReference type="ARBA" id="ARBA00022771"/>
    </source>
</evidence>
<reference evidence="6 7" key="1">
    <citation type="submission" date="2019-01" db="EMBL/GenBank/DDBJ databases">
        <title>Lactibacter flavus gen. nov., sp. nov., a novel bacterium of the family Propionibacteriaceae isolated from raw milk and dairy products.</title>
        <authorList>
            <person name="Huptas C."/>
            <person name="Wenning M."/>
            <person name="Breitenwieser F."/>
            <person name="Doll E."/>
            <person name="Von Neubeck M."/>
            <person name="Busse H.-J."/>
            <person name="Scherer S."/>
        </authorList>
    </citation>
    <scope>NUCLEOTIDE SEQUENCE [LARGE SCALE GENOMIC DNA]</scope>
    <source>
        <strain evidence="6 7">KCTC 33808</strain>
    </source>
</reference>
<sequence length="110" mass="11943">MTNLDLTEMRAELDAKEADLRRSIDRLTAPVSDGATIGFGKRIGEGTTQAIQQMADASSAQTLHATLDAVLRAKAKLADGTYGQCDVCGEPIDEDRLEFRPWSTCCMKHA</sequence>
<evidence type="ECO:0000259" key="5">
    <source>
        <dbReference type="Pfam" id="PF01258"/>
    </source>
</evidence>
<dbReference type="RefSeq" id="WP_131169867.1">
    <property type="nucleotide sequence ID" value="NZ_SDMQ01000018.1"/>
</dbReference>
<dbReference type="Proteomes" id="UP000292373">
    <property type="component" value="Unassembled WGS sequence"/>
</dbReference>
<keyword evidence="3" id="KW-0862">Zinc</keyword>
<evidence type="ECO:0000256" key="3">
    <source>
        <dbReference type="ARBA" id="ARBA00022833"/>
    </source>
</evidence>
<dbReference type="Gene3D" id="1.20.120.910">
    <property type="entry name" value="DksA, coiled-coil domain"/>
    <property type="match status" value="1"/>
</dbReference>
<dbReference type="OrthoDB" id="1121111at2"/>
<evidence type="ECO:0000313" key="7">
    <source>
        <dbReference type="Proteomes" id="UP000292373"/>
    </source>
</evidence>
<feature type="domain" description="Zinc finger DksA/TraR C4-type" evidence="5">
    <location>
        <begin position="80"/>
        <end position="107"/>
    </location>
</feature>
<comment type="caution">
    <text evidence="6">The sequence shown here is derived from an EMBL/GenBank/DDBJ whole genome shotgun (WGS) entry which is preliminary data.</text>
</comment>
<dbReference type="SUPFAM" id="SSF57716">
    <property type="entry name" value="Glucocorticoid receptor-like (DNA-binding domain)"/>
    <property type="match status" value="1"/>
</dbReference>
<gene>
    <name evidence="6" type="ORF">ET989_13520</name>
</gene>
<dbReference type="GO" id="GO:0008270">
    <property type="term" value="F:zinc ion binding"/>
    <property type="evidence" value="ECO:0007669"/>
    <property type="project" value="UniProtKB-KW"/>
</dbReference>
<dbReference type="PANTHER" id="PTHR33823">
    <property type="entry name" value="RNA POLYMERASE-BINDING TRANSCRIPTION FACTOR DKSA-RELATED"/>
    <property type="match status" value="1"/>
</dbReference>
<proteinExistence type="predicted"/>
<keyword evidence="7" id="KW-1185">Reference proteome</keyword>
<dbReference type="EMBL" id="SDMQ01000018">
    <property type="protein sequence ID" value="TBT82709.1"/>
    <property type="molecule type" value="Genomic_DNA"/>
</dbReference>
<accession>A0A4Q9KCS2</accession>
<dbReference type="PANTHER" id="PTHR33823:SF2">
    <property type="entry name" value="RNA POLYMERASE-BINDING TRANSCRIPTION FACTOR DKSA"/>
    <property type="match status" value="1"/>
</dbReference>
<keyword evidence="1" id="KW-0479">Metal-binding</keyword>
<dbReference type="Pfam" id="PF01258">
    <property type="entry name" value="zf-dskA_traR"/>
    <property type="match status" value="1"/>
</dbReference>
<organism evidence="6 7">
    <name type="scientific">Propioniciclava sinopodophylli</name>
    <dbReference type="NCBI Taxonomy" id="1837344"/>
    <lineage>
        <taxon>Bacteria</taxon>
        <taxon>Bacillati</taxon>
        <taxon>Actinomycetota</taxon>
        <taxon>Actinomycetes</taxon>
        <taxon>Propionibacteriales</taxon>
        <taxon>Propionibacteriaceae</taxon>
        <taxon>Propioniciclava</taxon>
    </lineage>
</organism>
<name>A0A4Q9KCS2_9ACTN</name>
<keyword evidence="2" id="KW-0863">Zinc-finger</keyword>
<dbReference type="InterPro" id="IPR000962">
    <property type="entry name" value="Znf_DskA_TraR"/>
</dbReference>
<comment type="caution">
    <text evidence="4">Lacks conserved residue(s) required for the propagation of feature annotation.</text>
</comment>